<dbReference type="VEuPathDB" id="FungiDB:Z517_08716"/>
<dbReference type="Proteomes" id="UP000053029">
    <property type="component" value="Unassembled WGS sequence"/>
</dbReference>
<dbReference type="OrthoDB" id="539213at2759"/>
<sequence length="610" mass="69739">MPTRRASRTSTSTKVRKPVNKQVPFRKKGPPIAEWERVKPLVRRYYIEERRKLAEVRTLLLNEHNFDAKEHMLKERLTQWGFRKNFKNAEHEIAAKEAKRRADLGLKLPVDMEFDGKPCAWDRVYRHFGKQYGCSSLRSGSQWDALISKVALKTSIDDHNIEMSLIELKRYWSVIIARNETFASIKSSRKAARVRDCPVHLEVRLLGALNLMRNGRADQGWREMSQTCAAVFNVIRLQEPSLLSAFISIFSSSLWVDHPELYIVVAKHFLSACHVFLKAKHPLISVLTTLTNLPLTSQIVDDFTGLAYQVMVDTVEEHKDQVKLDGYYIYSVEDSLVTELARRLDRTKAYELVQTKYFHYRRALGPRSKHTLSTQLHLAKMYLFDAARMQGPDAKHRREISEQKGKKILSEIVKQGKKYPRDRNRTGAYCIAAKDLARHLFAQQDYRGAQKYYCLALLWASNQFDRPHPFVSLLLREFDALQKMGELGLVDIEVPENEQHNQCGEKARVQSCQEMEACEVSCDAQFESVESIESDGLLEVGSISRSEPTLPPNFTSGAAHDSGTGVIDGNMSPGSNPFVYTTEEDFWAQYMQGTDDSCADGLDITALDDF</sequence>
<name>A0A0D2EXG1_9EURO</name>
<organism evidence="3 4">
    <name type="scientific">Fonsecaea pedrosoi CBS 271.37</name>
    <dbReference type="NCBI Taxonomy" id="1442368"/>
    <lineage>
        <taxon>Eukaryota</taxon>
        <taxon>Fungi</taxon>
        <taxon>Dikarya</taxon>
        <taxon>Ascomycota</taxon>
        <taxon>Pezizomycotina</taxon>
        <taxon>Eurotiomycetes</taxon>
        <taxon>Chaetothyriomycetidae</taxon>
        <taxon>Chaetothyriales</taxon>
        <taxon>Herpotrichiellaceae</taxon>
        <taxon>Fonsecaea</taxon>
    </lineage>
</organism>
<evidence type="ECO:0000259" key="2">
    <source>
        <dbReference type="Pfam" id="PF14420"/>
    </source>
</evidence>
<reference evidence="3 4" key="1">
    <citation type="submission" date="2015-01" db="EMBL/GenBank/DDBJ databases">
        <title>The Genome Sequence of Fonsecaea pedrosoi CBS 271.37.</title>
        <authorList>
            <consortium name="The Broad Institute Genomics Platform"/>
            <person name="Cuomo C."/>
            <person name="de Hoog S."/>
            <person name="Gorbushina A."/>
            <person name="Stielow B."/>
            <person name="Teixiera M."/>
            <person name="Abouelleil A."/>
            <person name="Chapman S.B."/>
            <person name="Priest M."/>
            <person name="Young S.K."/>
            <person name="Wortman J."/>
            <person name="Nusbaum C."/>
            <person name="Birren B."/>
        </authorList>
    </citation>
    <scope>NUCLEOTIDE SEQUENCE [LARGE SCALE GENOMIC DNA]</scope>
    <source>
        <strain evidence="3 4">CBS 271.37</strain>
    </source>
</reference>
<dbReference type="AlphaFoldDB" id="A0A0D2EXG1"/>
<dbReference type="GeneID" id="25308206"/>
<feature type="region of interest" description="Disordered" evidence="1">
    <location>
        <begin position="548"/>
        <end position="570"/>
    </location>
</feature>
<gene>
    <name evidence="3" type="ORF">Z517_08716</name>
</gene>
<dbReference type="PANTHER" id="PTHR38788:SF3">
    <property type="entry name" value="CLR5 DOMAIN-CONTAINING PROTEIN"/>
    <property type="match status" value="1"/>
</dbReference>
<evidence type="ECO:0000313" key="3">
    <source>
        <dbReference type="EMBL" id="KIW78877.1"/>
    </source>
</evidence>
<dbReference type="EMBL" id="KN846973">
    <property type="protein sequence ID" value="KIW78877.1"/>
    <property type="molecule type" value="Genomic_DNA"/>
</dbReference>
<dbReference type="HOGENOM" id="CLU_026922_0_0_1"/>
<dbReference type="PANTHER" id="PTHR38788">
    <property type="entry name" value="CLR5 DOMAIN-CONTAINING PROTEIN"/>
    <property type="match status" value="1"/>
</dbReference>
<protein>
    <recommendedName>
        <fullName evidence="2">Clr5 domain-containing protein</fullName>
    </recommendedName>
</protein>
<proteinExistence type="predicted"/>
<dbReference type="InterPro" id="IPR025676">
    <property type="entry name" value="Clr5_dom"/>
</dbReference>
<dbReference type="Pfam" id="PF14420">
    <property type="entry name" value="Clr5"/>
    <property type="match status" value="1"/>
</dbReference>
<dbReference type="RefSeq" id="XP_013282685.1">
    <property type="nucleotide sequence ID" value="XM_013427231.1"/>
</dbReference>
<evidence type="ECO:0000313" key="4">
    <source>
        <dbReference type="Proteomes" id="UP000053029"/>
    </source>
</evidence>
<accession>A0A0D2EXG1</accession>
<feature type="domain" description="Clr5" evidence="2">
    <location>
        <begin position="33"/>
        <end position="84"/>
    </location>
</feature>
<keyword evidence="4" id="KW-1185">Reference proteome</keyword>
<evidence type="ECO:0000256" key="1">
    <source>
        <dbReference type="SAM" id="MobiDB-lite"/>
    </source>
</evidence>